<dbReference type="EMBL" id="AP017312">
    <property type="protein sequence ID" value="BAU26449.1"/>
    <property type="molecule type" value="Genomic_DNA"/>
</dbReference>
<proteinExistence type="predicted"/>
<dbReference type="KEGG" id="asoc:CB4_00576"/>
<sequence>MKRVITKKFLYIAFVLIVIMMNWEGQRDAFALVAKQTVPEESIRLRILANSDAPEDQQLKRHVRDRVIESVKQWSSEAENADNARVIISNHLPELQGVVKRTIQEEGYSYPASVELRATDFPTKMYGTQVFPAGQYEAVRIAIGNAEGQNWWCVLFPPLCFTDISNGDTTSSKTASADKADAKDKQRVEVRFFLLDWLTQLFA</sequence>
<dbReference type="InterPro" id="IPR014202">
    <property type="entry name" value="Spore_II_R"/>
</dbReference>
<reference evidence="1 2" key="1">
    <citation type="submission" date="2015-12" db="EMBL/GenBank/DDBJ databases">
        <title>Genome sequence of Aneurinibacillus soli.</title>
        <authorList>
            <person name="Lee J.S."/>
            <person name="Lee K.C."/>
            <person name="Kim K.K."/>
            <person name="Lee B.W."/>
        </authorList>
    </citation>
    <scope>NUCLEOTIDE SEQUENCE [LARGE SCALE GENOMIC DNA]</scope>
    <source>
        <strain evidence="1 2">CB4</strain>
    </source>
</reference>
<dbReference type="AlphaFoldDB" id="A0A0U5ARL6"/>
<dbReference type="Pfam" id="PF09551">
    <property type="entry name" value="Spore_II_R"/>
    <property type="match status" value="1"/>
</dbReference>
<dbReference type="RefSeq" id="WP_096463499.1">
    <property type="nucleotide sequence ID" value="NZ_AP017312.1"/>
</dbReference>
<evidence type="ECO:0000313" key="1">
    <source>
        <dbReference type="EMBL" id="BAU26449.1"/>
    </source>
</evidence>
<protein>
    <submittedName>
        <fullName evidence="1">Stage II sporulation protein R</fullName>
    </submittedName>
</protein>
<organism evidence="1 2">
    <name type="scientific">Aneurinibacillus soli</name>
    <dbReference type="NCBI Taxonomy" id="1500254"/>
    <lineage>
        <taxon>Bacteria</taxon>
        <taxon>Bacillati</taxon>
        <taxon>Bacillota</taxon>
        <taxon>Bacilli</taxon>
        <taxon>Bacillales</taxon>
        <taxon>Paenibacillaceae</taxon>
        <taxon>Aneurinibacillus group</taxon>
        <taxon>Aneurinibacillus</taxon>
    </lineage>
</organism>
<dbReference type="Proteomes" id="UP000217696">
    <property type="component" value="Chromosome"/>
</dbReference>
<dbReference type="NCBIfam" id="TIGR02837">
    <property type="entry name" value="spore_II_R"/>
    <property type="match status" value="1"/>
</dbReference>
<gene>
    <name evidence="1" type="ORF">CB4_00576</name>
</gene>
<keyword evidence="2" id="KW-1185">Reference proteome</keyword>
<name>A0A0U5ARL6_9BACL</name>
<dbReference type="OrthoDB" id="9793324at2"/>
<accession>A0A0U5ARL6</accession>
<evidence type="ECO:0000313" key="2">
    <source>
        <dbReference type="Proteomes" id="UP000217696"/>
    </source>
</evidence>